<proteinExistence type="predicted"/>
<accession>A0A7D9DRX2</accession>
<sequence>MVKVRCSLHFFIGGFTRTWALINIKEEFKEHTAALTLRCFEMADTPESPAKSLSVREDSQGVKALHSKIEKGRYKCIANFYFALKAFVKFGKDHIKYNGYLLDVHRTDGVSMKCYVTIEEMGSAKKFRMAINRSFNEHGGAFWQGVDDEQICSYTMAKVCELTTNSPREIAGTFTLGRQRNLRMVDQFGDFLDEYLPPWIDEDPLLKAKDDFDNATYILNENVQVNKNGMLDEPEWKHLWMVPYLRL</sequence>
<evidence type="ECO:0000313" key="1">
    <source>
        <dbReference type="EMBL" id="CAB3991483.1"/>
    </source>
</evidence>
<gene>
    <name evidence="1" type="ORF">PACLA_8A031934</name>
</gene>
<dbReference type="Proteomes" id="UP001152795">
    <property type="component" value="Unassembled WGS sequence"/>
</dbReference>
<reference evidence="1" key="1">
    <citation type="submission" date="2020-04" db="EMBL/GenBank/DDBJ databases">
        <authorList>
            <person name="Alioto T."/>
            <person name="Alioto T."/>
            <person name="Gomez Garrido J."/>
        </authorList>
    </citation>
    <scope>NUCLEOTIDE SEQUENCE</scope>
    <source>
        <strain evidence="1">A484AB</strain>
    </source>
</reference>
<protein>
    <submittedName>
        <fullName evidence="1">Uncharacterized protein</fullName>
    </submittedName>
</protein>
<dbReference type="EMBL" id="CACRXK020001858">
    <property type="protein sequence ID" value="CAB3991483.1"/>
    <property type="molecule type" value="Genomic_DNA"/>
</dbReference>
<organism evidence="1 2">
    <name type="scientific">Paramuricea clavata</name>
    <name type="common">Red gorgonian</name>
    <name type="synonym">Violescent sea-whip</name>
    <dbReference type="NCBI Taxonomy" id="317549"/>
    <lineage>
        <taxon>Eukaryota</taxon>
        <taxon>Metazoa</taxon>
        <taxon>Cnidaria</taxon>
        <taxon>Anthozoa</taxon>
        <taxon>Octocorallia</taxon>
        <taxon>Malacalcyonacea</taxon>
        <taxon>Plexauridae</taxon>
        <taxon>Paramuricea</taxon>
    </lineage>
</organism>
<comment type="caution">
    <text evidence="1">The sequence shown here is derived from an EMBL/GenBank/DDBJ whole genome shotgun (WGS) entry which is preliminary data.</text>
</comment>
<keyword evidence="2" id="KW-1185">Reference proteome</keyword>
<name>A0A7D9DRX2_PARCT</name>
<dbReference type="OrthoDB" id="5988509at2759"/>
<evidence type="ECO:0000313" key="2">
    <source>
        <dbReference type="Proteomes" id="UP001152795"/>
    </source>
</evidence>
<dbReference type="AlphaFoldDB" id="A0A7D9DRX2"/>